<feature type="compositionally biased region" description="Low complexity" evidence="4">
    <location>
        <begin position="57"/>
        <end position="127"/>
    </location>
</feature>
<feature type="region of interest" description="Disordered" evidence="4">
    <location>
        <begin position="54"/>
        <end position="134"/>
    </location>
</feature>
<keyword evidence="3" id="KW-0496">Mitochondrion</keyword>
<dbReference type="InterPro" id="IPR051526">
    <property type="entry name" value="Beta-Glucosidase_SUN"/>
</dbReference>
<dbReference type="GO" id="GO:0031505">
    <property type="term" value="P:fungal-type cell wall organization"/>
    <property type="evidence" value="ECO:0007669"/>
    <property type="project" value="TreeGrafter"/>
</dbReference>
<proteinExistence type="inferred from homology"/>
<name>A0A1E4T4K5_9ASCO</name>
<gene>
    <name evidence="5" type="ORF">CANARDRAFT_6183</name>
</gene>
<comment type="similarity">
    <text evidence="2">Belongs to the SUN family.</text>
</comment>
<evidence type="ECO:0000313" key="5">
    <source>
        <dbReference type="EMBL" id="ODV86598.1"/>
    </source>
</evidence>
<dbReference type="PANTHER" id="PTHR31316:SF2">
    <property type="entry name" value="BETA-GLUCOSIDASE-LIKE PROTEIN NCA3, MITOCHONDRIAL-RELATED"/>
    <property type="match status" value="1"/>
</dbReference>
<organism evidence="5 6">
    <name type="scientific">[Candida] arabinofermentans NRRL YB-2248</name>
    <dbReference type="NCBI Taxonomy" id="983967"/>
    <lineage>
        <taxon>Eukaryota</taxon>
        <taxon>Fungi</taxon>
        <taxon>Dikarya</taxon>
        <taxon>Ascomycota</taxon>
        <taxon>Saccharomycotina</taxon>
        <taxon>Pichiomycetes</taxon>
        <taxon>Pichiales</taxon>
        <taxon>Pichiaceae</taxon>
        <taxon>Ogataea</taxon>
        <taxon>Ogataea/Candida clade</taxon>
    </lineage>
</organism>
<evidence type="ECO:0000256" key="1">
    <source>
        <dbReference type="ARBA" id="ARBA00004173"/>
    </source>
</evidence>
<dbReference type="Pfam" id="PF03856">
    <property type="entry name" value="SUN"/>
    <property type="match status" value="1"/>
</dbReference>
<evidence type="ECO:0000256" key="4">
    <source>
        <dbReference type="SAM" id="MobiDB-lite"/>
    </source>
</evidence>
<comment type="subcellular location">
    <subcellularLocation>
        <location evidence="1">Mitochondrion</location>
    </subcellularLocation>
</comment>
<sequence>MKYSQVFSGLALASFATAIPMALNHKHHHHKREAAVVYVTQTVVYDQNGNLISGGETATSTSSSETETATPTSSSVTTSTEATTTSSEKATSTESTSTSSTESTSTSATSTSAKSTSTSSSSSSSSSYGDLSDFSGPSSKFEDGTIACSDFPSGEGVVAISWLDFGGWASVMNMDGDTSSSCEDGYYCSYACQAGMSKTQYPSDQPASGISVGGLYCDGGYLYRSNTDSDYLCSWGKETGSVKSEVDDVIALCRTDYPGSENMCVPTELTAGGSQPLSVVDEDNYFTWEGGLTSAQYYVNNAGVSVEDGCIWGTEGSGVGNWAPLVIGSGYTDGKTYLSLIPNPNNSDAPNYNVVIEATDGSTINGDCSYIDGSFSGDTTDGCTVTVTKGSAVIRFY</sequence>
<dbReference type="EMBL" id="KV453849">
    <property type="protein sequence ID" value="ODV86598.1"/>
    <property type="molecule type" value="Genomic_DNA"/>
</dbReference>
<dbReference type="OrthoDB" id="5339822at2759"/>
<keyword evidence="6" id="KW-1185">Reference proteome</keyword>
<evidence type="ECO:0000256" key="3">
    <source>
        <dbReference type="ARBA" id="ARBA00023128"/>
    </source>
</evidence>
<evidence type="ECO:0000256" key="2">
    <source>
        <dbReference type="ARBA" id="ARBA00010579"/>
    </source>
</evidence>
<dbReference type="GO" id="GO:0005739">
    <property type="term" value="C:mitochondrion"/>
    <property type="evidence" value="ECO:0007669"/>
    <property type="project" value="UniProtKB-SubCell"/>
</dbReference>
<dbReference type="AlphaFoldDB" id="A0A1E4T4K5"/>
<dbReference type="PANTHER" id="PTHR31316">
    <property type="entry name" value="BETA-GLUCOSIDASE-LIKE PROTEIN NCA3, MITOCHONDRIAL-RELATED"/>
    <property type="match status" value="1"/>
</dbReference>
<evidence type="ECO:0000313" key="6">
    <source>
        <dbReference type="Proteomes" id="UP000094801"/>
    </source>
</evidence>
<dbReference type="STRING" id="983967.A0A1E4T4K5"/>
<protein>
    <recommendedName>
        <fullName evidence="7">Glycoside hydrolase family 132 protein</fullName>
    </recommendedName>
</protein>
<evidence type="ECO:0008006" key="7">
    <source>
        <dbReference type="Google" id="ProtNLM"/>
    </source>
</evidence>
<accession>A0A1E4T4K5</accession>
<dbReference type="InterPro" id="IPR005556">
    <property type="entry name" value="SUN"/>
</dbReference>
<dbReference type="Proteomes" id="UP000094801">
    <property type="component" value="Unassembled WGS sequence"/>
</dbReference>
<reference evidence="6" key="1">
    <citation type="submission" date="2016-04" db="EMBL/GenBank/DDBJ databases">
        <title>Comparative genomics of biotechnologically important yeasts.</title>
        <authorList>
            <consortium name="DOE Joint Genome Institute"/>
            <person name="Riley R."/>
            <person name="Haridas S."/>
            <person name="Wolfe K.H."/>
            <person name="Lopes M.R."/>
            <person name="Hittinger C.T."/>
            <person name="Goker M."/>
            <person name="Salamov A."/>
            <person name="Wisecaver J."/>
            <person name="Long T.M."/>
            <person name="Aerts A.L."/>
            <person name="Barry K."/>
            <person name="Choi C."/>
            <person name="Clum A."/>
            <person name="Coughlan A.Y."/>
            <person name="Deshpande S."/>
            <person name="Douglass A.P."/>
            <person name="Hanson S.J."/>
            <person name="Klenk H.-P."/>
            <person name="Labutti K."/>
            <person name="Lapidus A."/>
            <person name="Lindquist E."/>
            <person name="Lipzen A."/>
            <person name="Meier-Kolthoff J.P."/>
            <person name="Ohm R.A."/>
            <person name="Otillar R.P."/>
            <person name="Pangilinan J."/>
            <person name="Peng Y."/>
            <person name="Rokas A."/>
            <person name="Rosa C.A."/>
            <person name="Scheuner C."/>
            <person name="Sibirny A.A."/>
            <person name="Slot J.C."/>
            <person name="Stielow J.B."/>
            <person name="Sun H."/>
            <person name="Kurtzman C.P."/>
            <person name="Blackwell M."/>
            <person name="Grigoriev I.V."/>
            <person name="Jeffries T.W."/>
        </authorList>
    </citation>
    <scope>NUCLEOTIDE SEQUENCE [LARGE SCALE GENOMIC DNA]</scope>
    <source>
        <strain evidence="6">NRRL YB-2248</strain>
    </source>
</reference>
<dbReference type="GO" id="GO:0009986">
    <property type="term" value="C:cell surface"/>
    <property type="evidence" value="ECO:0007669"/>
    <property type="project" value="TreeGrafter"/>
</dbReference>
<dbReference type="GO" id="GO:0009277">
    <property type="term" value="C:fungal-type cell wall"/>
    <property type="evidence" value="ECO:0007669"/>
    <property type="project" value="TreeGrafter"/>
</dbReference>